<proteinExistence type="predicted"/>
<name>A0A9W2YMX9_BIOGL</name>
<dbReference type="RefSeq" id="XP_055864022.1">
    <property type="nucleotide sequence ID" value="XM_056008047.1"/>
</dbReference>
<evidence type="ECO:0000313" key="5">
    <source>
        <dbReference type="RefSeq" id="XP_055864030.1"/>
    </source>
</evidence>
<dbReference type="PROSITE" id="PS00018">
    <property type="entry name" value="EF_HAND_1"/>
    <property type="match status" value="1"/>
</dbReference>
<dbReference type="RefSeq" id="XP_055864030.1">
    <property type="nucleotide sequence ID" value="XM_056008055.1"/>
</dbReference>
<dbReference type="RefSeq" id="XP_055864016.1">
    <property type="nucleotide sequence ID" value="XM_056008041.1"/>
</dbReference>
<evidence type="ECO:0000313" key="3">
    <source>
        <dbReference type="RefSeq" id="XP_055864016.1"/>
    </source>
</evidence>
<dbReference type="Proteomes" id="UP001165740">
    <property type="component" value="Chromosome 1"/>
</dbReference>
<accession>A0A9W2YMX9</accession>
<protein>
    <submittedName>
        <fullName evidence="2 3">Uncharacterized protein LOC106073743 isoform X1</fullName>
    </submittedName>
</protein>
<gene>
    <name evidence="2 3 4 5 6" type="primary">LOC106073743</name>
</gene>
<keyword evidence="1" id="KW-1185">Reference proteome</keyword>
<reference evidence="2 3" key="1">
    <citation type="submission" date="2025-04" db="UniProtKB">
        <authorList>
            <consortium name="RefSeq"/>
        </authorList>
    </citation>
    <scope>IDENTIFICATION</scope>
</reference>
<organism evidence="1 2">
    <name type="scientific">Biomphalaria glabrata</name>
    <name type="common">Bloodfluke planorb</name>
    <name type="synonym">Freshwater snail</name>
    <dbReference type="NCBI Taxonomy" id="6526"/>
    <lineage>
        <taxon>Eukaryota</taxon>
        <taxon>Metazoa</taxon>
        <taxon>Spiralia</taxon>
        <taxon>Lophotrochozoa</taxon>
        <taxon>Mollusca</taxon>
        <taxon>Gastropoda</taxon>
        <taxon>Heterobranchia</taxon>
        <taxon>Euthyneura</taxon>
        <taxon>Panpulmonata</taxon>
        <taxon>Hygrophila</taxon>
        <taxon>Lymnaeoidea</taxon>
        <taxon>Planorbidae</taxon>
        <taxon>Biomphalaria</taxon>
    </lineage>
</organism>
<evidence type="ECO:0000313" key="1">
    <source>
        <dbReference type="Proteomes" id="UP001165740"/>
    </source>
</evidence>
<evidence type="ECO:0000313" key="2">
    <source>
        <dbReference type="RefSeq" id="XP_055864011.1"/>
    </source>
</evidence>
<evidence type="ECO:0000313" key="4">
    <source>
        <dbReference type="RefSeq" id="XP_055864022.1"/>
    </source>
</evidence>
<dbReference type="GeneID" id="106073743"/>
<sequence length="1993" mass="229567">MSKLILVYGLTEDTSEEQLLKHLNGLTINAVKATRIWLDPFVKQSPRAVALFEKEIDECELFRCAQTKGSNFKGKPLLFETVTSPQSVVVNINGAIGYGSRDKLRFLFSSKRYNGQKVCEVKQMNQEWFEITFEEKWKAVSIISFNTWEANNVMLKVCPYFTCFQEQCQDQLTRLMSKSKKYNIPEKTYVRKKSTYFFRSRLFTFLMGLLDLKSSIQTHYMELNITIDTDEMEAEIEGPEYETKLVHQTISCEEKKFSFTDLEVQFLTDPEIQETLQNLIKNKKWKIVLNKTTPGFVVDQTGKQVTLMDFLSSLVIVKECSSIPSKDFQDTSDWVSFLQNFYKRYPYCRVMIHNGVVELVSLSYQDQDLDLMVTNVNAKLGKLMSTSLTQTIEDKSQRQRENIEKSTICFQNRIFPWLSNILNIKKGISQLVDSLQVDINEEESEIIFQGPKDELKHVKSLVISESNKISFTDLELEFLTIPEIQECFKKLVEEKKWQLEFDKSQPGFVVTAKSGSKQVTLMDFLSSLVIVKECSSIPSKDFQDTSDWVSFLQNFYKRYPYCRVMIHNGVVELVSLSYQDQDLDLMVTNVNAKLGKLMSTSLTQTIEDKSQRQRENIEKSTICFQNRIFPWLSNILNIKKGISQLVDSLQVDINEEESEIIFQGPKDELKHVKSLVISESNKIATTGLELQFMMIPEIQEYFKKLVEDNKWQLEFDSTQAAFFVTDKSGDKQVTLTDFLSSLVIVKDCCSIPSDDFQDSSEWITFLGMIHEKYPFRRVMIHSDIVKLISLSYHDCDLDVMVEMINDKLDKLMRMSITQTIEENYQENTEIIERSTIFFQNKIFLWLLNILNFKHAVSEVVTNLQMDINEEECEIMIAGTREDIKCIKSIALSEKNKIFFSKSEEQFLDNEGVMKKIESEAQNENWHIVLDKDTIMVKTDHLDQMSLPMFASTRLIKRNELPFPTEDYHESLQWLSFRDNFNATETTYHITGSSDSFTILSLATENPQSLDVKLGGIYSHLDNLLNSAAKNTGVPSKGSADKIEQKSIACNHQFFVWILSVLGLNAAVRKYDSSLSLEINLPNSELHVKGVVDGVQKLVSLILALEERIAFTEDEDIFLAKEETKQFILSLISSSGIYIDLLKNEDKITLKDRNEALIDFENFVSTLITQKKCRPLPTDFLENQNWKKFCESLLSATPPGYIILKGRNVLLYTFDTERCSASQMVLKVNEFIESIGKMKSMNLDTTQYESNVKTKNDCTDNLVKKTTSISSLRAKFVSTNNTSIKVNSPEKNMETSENVVKLSTKTLPFEQLYAVKDKSEFYTVTVHHSTFHERSMQSTERKSYKIIRDDKGSSQVLNRSTSSDKNQPVCDMFPLIPQEYEYCESFLQEKFVELESKYAADVKLSFQAIDIKCASQTDYAKIFEELKNILSEIYFEDRLLAYPGLSLFAQSEDGKQLMHTIASTYKCLLEFPDFNLQDSNNSIQNLEYKVIVLSTAICEGYKLHYVLGHEMNVQVDMKVEFRINDTVQDCKVEPQKSSNNIIIKLPSVNEKKQNVKESFTKVLRLVIDQLIYVKCKSVAFSTAYMHDINFIYIEYLFEILPQELTEAFQTSNHSCNVYIVEPSSQDVFNAFLYALKDHKITQDEPDSTSWDEISFTDASNCLDYRLLKIKVSTKSDNSKTHSGRTLVCYPIGPNLDVSVIHDSFCSQILLEQEVHKFKHVYPEGLQMGDCLHMKSLEDDIEILLYCCPEWGYDSVMAISDSLQSVLLNSAEFEYVHIIPPGLHVNPKYPKSFLAWEVFHILDKLLTSEKVLLKQKMIFFIIEDIDYKQAFELQLRKRYSKSEKSLNKVIQNKKVSEDKESDFSLCSVKNKIPSLLVSFWGTSAESIKEAESSFINHLDNLMKESLKTYTFDTMSTVDIEKIVNSAQDVPVSLLLEKTFREMKPKKGNKQYNKGTGEKELVSSSLHIQGLSYEFVEDYTKEIQEIISSNKPDLKS</sequence>
<evidence type="ECO:0000313" key="6">
    <source>
        <dbReference type="RefSeq" id="XP_055864037.1"/>
    </source>
</evidence>
<dbReference type="RefSeq" id="XP_055864037.1">
    <property type="nucleotide sequence ID" value="XM_056008062.1"/>
</dbReference>
<dbReference type="InterPro" id="IPR018247">
    <property type="entry name" value="EF_Hand_1_Ca_BS"/>
</dbReference>
<dbReference type="RefSeq" id="XP_055864011.1">
    <property type="nucleotide sequence ID" value="XM_056008036.1"/>
</dbReference>
<dbReference type="OrthoDB" id="10279507at2759"/>